<gene>
    <name evidence="7" type="primary">rnpA</name>
    <name evidence="9" type="ORF">C7377_0177</name>
</gene>
<comment type="subunit">
    <text evidence="7">Consists of a catalytic RNA component (M1 or rnpB) and a protein subunit.</text>
</comment>
<organism evidence="9 10">
    <name type="scientific">Balneicella halophila</name>
    <dbReference type="NCBI Taxonomy" id="1537566"/>
    <lineage>
        <taxon>Bacteria</taxon>
        <taxon>Pseudomonadati</taxon>
        <taxon>Bacteroidota</taxon>
        <taxon>Bacteroidia</taxon>
        <taxon>Bacteroidales</taxon>
        <taxon>Balneicellaceae</taxon>
        <taxon>Balneicella</taxon>
    </lineage>
</organism>
<comment type="function">
    <text evidence="1 7">RNaseP catalyzes the removal of the 5'-leader sequence from pre-tRNA to produce the mature 5'-terminus. It can also cleave other RNA substrates such as 4.5S RNA. The protein component plays an auxiliary but essential role in vivo by binding to the 5'-leader sequence and broadening the substrate specificity of the ribozyme.</text>
</comment>
<proteinExistence type="inferred from homology"/>
<dbReference type="RefSeq" id="WP_116495456.1">
    <property type="nucleotide sequence ID" value="NZ_QENZ01000003.1"/>
</dbReference>
<comment type="catalytic activity">
    <reaction evidence="7">
        <text>Endonucleolytic cleavage of RNA, removing 5'-extranucleotides from tRNA precursor.</text>
        <dbReference type="EC" id="3.1.26.5"/>
    </reaction>
</comment>
<dbReference type="PROSITE" id="PS00648">
    <property type="entry name" value="RIBONUCLEASE_P"/>
    <property type="match status" value="1"/>
</dbReference>
<keyword evidence="2 7" id="KW-0819">tRNA processing</keyword>
<dbReference type="OrthoDB" id="1524972at2"/>
<reference evidence="9 10" key="1">
    <citation type="submission" date="2018-05" db="EMBL/GenBank/DDBJ databases">
        <title>Genomic Encyclopedia of Type Strains, Phase IV (KMG-IV): sequencing the most valuable type-strain genomes for metagenomic binning, comparative biology and taxonomic classification.</title>
        <authorList>
            <person name="Goeker M."/>
        </authorList>
    </citation>
    <scope>NUCLEOTIDE SEQUENCE [LARGE SCALE GENOMIC DNA]</scope>
    <source>
        <strain evidence="9 10">DSM 28579</strain>
    </source>
</reference>
<dbReference type="AlphaFoldDB" id="A0A7L4UQ26"/>
<evidence type="ECO:0000256" key="7">
    <source>
        <dbReference type="HAMAP-Rule" id="MF_00227"/>
    </source>
</evidence>
<comment type="similarity">
    <text evidence="7">Belongs to the RnpA family.</text>
</comment>
<dbReference type="Proteomes" id="UP000251835">
    <property type="component" value="Unassembled WGS sequence"/>
</dbReference>
<evidence type="ECO:0000313" key="9">
    <source>
        <dbReference type="EMBL" id="PVX51885.1"/>
    </source>
</evidence>
<evidence type="ECO:0000256" key="8">
    <source>
        <dbReference type="NCBIfam" id="TIGR00188"/>
    </source>
</evidence>
<evidence type="ECO:0000256" key="6">
    <source>
        <dbReference type="ARBA" id="ARBA00022884"/>
    </source>
</evidence>
<dbReference type="EC" id="3.1.26.5" evidence="7 8"/>
<dbReference type="InterPro" id="IPR000100">
    <property type="entry name" value="RNase_P"/>
</dbReference>
<name>A0A7L4UQ26_BALHA</name>
<dbReference type="Pfam" id="PF00825">
    <property type="entry name" value="Ribonuclease_P"/>
    <property type="match status" value="1"/>
</dbReference>
<evidence type="ECO:0000256" key="3">
    <source>
        <dbReference type="ARBA" id="ARBA00022722"/>
    </source>
</evidence>
<dbReference type="GO" id="GO:0004526">
    <property type="term" value="F:ribonuclease P activity"/>
    <property type="evidence" value="ECO:0007669"/>
    <property type="project" value="UniProtKB-UniRule"/>
</dbReference>
<evidence type="ECO:0000256" key="1">
    <source>
        <dbReference type="ARBA" id="ARBA00002663"/>
    </source>
</evidence>
<accession>A0A7L4UQ26</accession>
<dbReference type="SUPFAM" id="SSF54211">
    <property type="entry name" value="Ribosomal protein S5 domain 2-like"/>
    <property type="match status" value="1"/>
</dbReference>
<keyword evidence="4 7" id="KW-0255">Endonuclease</keyword>
<keyword evidence="3 7" id="KW-0540">Nuclease</keyword>
<dbReference type="HAMAP" id="MF_00227">
    <property type="entry name" value="RNase_P"/>
    <property type="match status" value="1"/>
</dbReference>
<dbReference type="InterPro" id="IPR020539">
    <property type="entry name" value="RNase_P_CS"/>
</dbReference>
<keyword evidence="10" id="KW-1185">Reference proteome</keyword>
<dbReference type="Gene3D" id="3.30.230.10">
    <property type="match status" value="1"/>
</dbReference>
<sequence>MISPLNTFTKGERLRKKQHLDALFQSNESFIEFPFRVVYCKIPTNDISPVKVLISVPKRRIKKAVDRNLLKRRTREAYRISKESLCQHIGNIGDTYAIGLVYVGNEILPYSTILKSVAVIIQELKSRL</sequence>
<keyword evidence="5 7" id="KW-0378">Hydrolase</keyword>
<keyword evidence="6 7" id="KW-0694">RNA-binding</keyword>
<dbReference type="InterPro" id="IPR020568">
    <property type="entry name" value="Ribosomal_Su5_D2-typ_SF"/>
</dbReference>
<dbReference type="NCBIfam" id="TIGR00188">
    <property type="entry name" value="rnpA"/>
    <property type="match status" value="1"/>
</dbReference>
<dbReference type="GO" id="GO:0000049">
    <property type="term" value="F:tRNA binding"/>
    <property type="evidence" value="ECO:0007669"/>
    <property type="project" value="UniProtKB-UniRule"/>
</dbReference>
<comment type="caution">
    <text evidence="9">The sequence shown here is derived from an EMBL/GenBank/DDBJ whole genome shotgun (WGS) entry which is preliminary data.</text>
</comment>
<evidence type="ECO:0000256" key="2">
    <source>
        <dbReference type="ARBA" id="ARBA00022694"/>
    </source>
</evidence>
<dbReference type="InterPro" id="IPR014721">
    <property type="entry name" value="Ribsml_uS5_D2-typ_fold_subgr"/>
</dbReference>
<dbReference type="EMBL" id="QENZ01000003">
    <property type="protein sequence ID" value="PVX51885.1"/>
    <property type="molecule type" value="Genomic_DNA"/>
</dbReference>
<protein>
    <recommendedName>
        <fullName evidence="7 8">Ribonuclease P protein component</fullName>
        <shortName evidence="7">RNase P protein</shortName>
        <shortName evidence="7">RNaseP protein</shortName>
        <ecNumber evidence="7 8">3.1.26.5</ecNumber>
    </recommendedName>
    <alternativeName>
        <fullName evidence="7">Protein C5</fullName>
    </alternativeName>
</protein>
<evidence type="ECO:0000256" key="5">
    <source>
        <dbReference type="ARBA" id="ARBA00022801"/>
    </source>
</evidence>
<dbReference type="GO" id="GO:0001682">
    <property type="term" value="P:tRNA 5'-leader removal"/>
    <property type="evidence" value="ECO:0007669"/>
    <property type="project" value="UniProtKB-UniRule"/>
</dbReference>
<evidence type="ECO:0000256" key="4">
    <source>
        <dbReference type="ARBA" id="ARBA00022759"/>
    </source>
</evidence>
<evidence type="ECO:0000313" key="10">
    <source>
        <dbReference type="Proteomes" id="UP000251835"/>
    </source>
</evidence>